<dbReference type="EMBL" id="JUFX02000031">
    <property type="protein sequence ID" value="KPH88488.1"/>
    <property type="molecule type" value="Genomic_DNA"/>
</dbReference>
<name>A0A0N1FB53_9PROT</name>
<protein>
    <submittedName>
        <fullName evidence="2">Uncharacterized protein</fullName>
    </submittedName>
</protein>
<feature type="region of interest" description="Disordered" evidence="1">
    <location>
        <begin position="50"/>
        <end position="81"/>
    </location>
</feature>
<comment type="caution">
    <text evidence="2">The sequence shown here is derived from an EMBL/GenBank/DDBJ whole genome shotgun (WGS) entry which is preliminary data.</text>
</comment>
<proteinExistence type="predicted"/>
<evidence type="ECO:0000313" key="2">
    <source>
        <dbReference type="EMBL" id="KPH88488.1"/>
    </source>
</evidence>
<accession>A0A0N1FB53</accession>
<dbReference type="AlphaFoldDB" id="A0A0N1FB53"/>
<evidence type="ECO:0000256" key="1">
    <source>
        <dbReference type="SAM" id="MobiDB-lite"/>
    </source>
</evidence>
<evidence type="ECO:0000313" key="3">
    <source>
        <dbReference type="Proteomes" id="UP000031553"/>
    </source>
</evidence>
<gene>
    <name evidence="2" type="ORF">GLUCOINTEAF2_0203819</name>
</gene>
<sequence>MARPERSEGWQGDGYFASRCKARHARRKIAVSAIAGPVWLTPAPLPERPRARLIRKRDSPARHTGKKIPPSRPASVRDRMQEPRHVLRGKLGMQDRPHRPTPEIAQIIVEVRQTR</sequence>
<reference evidence="2 3" key="1">
    <citation type="submission" date="2015-07" db="EMBL/GenBank/DDBJ databases">
        <title>Draft Genome Sequence of Komagataeibacter intermedius Strain AF2, Isolated from Kombucha Tea.</title>
        <authorList>
            <person name="Santos R.A."/>
            <person name="Berretta A.A."/>
            <person name="Barud H.S."/>
            <person name="Ribeiro S.J."/>
            <person name="Gonzalez-Garcia L.N."/>
            <person name="Zucchi T.D."/>
            <person name="Goldman G.H."/>
            <person name="Riano-Pachon D.M."/>
        </authorList>
    </citation>
    <scope>NUCLEOTIDE SEQUENCE [LARGE SCALE GENOMIC DNA]</scope>
    <source>
        <strain evidence="2 3">AF2</strain>
    </source>
</reference>
<dbReference type="Proteomes" id="UP000031553">
    <property type="component" value="Unassembled WGS sequence"/>
</dbReference>
<organism evidence="2 3">
    <name type="scientific">Komagataeibacter intermedius AF2</name>
    <dbReference type="NCBI Taxonomy" id="1458464"/>
    <lineage>
        <taxon>Bacteria</taxon>
        <taxon>Pseudomonadati</taxon>
        <taxon>Pseudomonadota</taxon>
        <taxon>Alphaproteobacteria</taxon>
        <taxon>Acetobacterales</taxon>
        <taxon>Acetobacteraceae</taxon>
        <taxon>Komagataeibacter</taxon>
    </lineage>
</organism>